<dbReference type="InterPro" id="IPR025476">
    <property type="entry name" value="Helitron_helicase-like"/>
</dbReference>
<keyword evidence="4" id="KW-1185">Reference proteome</keyword>
<sequence length="200" mass="23150">MYYDKRFQLDPHFPLIAFNHEQIKESTSAGYLLAAKPKFDNISKRLLDIDINVLTELIKRMEDGERVSPESDEEKLCFQLIKDLDHVGQNVKGSITSKKYMRNEIWALISYFGAPSWFITFAPADIKHPICLYFADQNEKFSPLLRDENERFRLIAHNPVAGARFFHFICEMFIKHVLGVGKNHPGLYGNTNAYYGAVEQ</sequence>
<accession>A0A067S2W5</accession>
<feature type="transmembrane region" description="Helical" evidence="1">
    <location>
        <begin position="105"/>
        <end position="124"/>
    </location>
</feature>
<reference evidence="4" key="1">
    <citation type="journal article" date="2014" name="Proc. Natl. Acad. Sci. U.S.A.">
        <title>Extensive sampling of basidiomycete genomes demonstrates inadequacy of the white-rot/brown-rot paradigm for wood decay fungi.</title>
        <authorList>
            <person name="Riley R."/>
            <person name="Salamov A.A."/>
            <person name="Brown D.W."/>
            <person name="Nagy L.G."/>
            <person name="Floudas D."/>
            <person name="Held B.W."/>
            <person name="Levasseur A."/>
            <person name="Lombard V."/>
            <person name="Morin E."/>
            <person name="Otillar R."/>
            <person name="Lindquist E.A."/>
            <person name="Sun H."/>
            <person name="LaButti K.M."/>
            <person name="Schmutz J."/>
            <person name="Jabbour D."/>
            <person name="Luo H."/>
            <person name="Baker S.E."/>
            <person name="Pisabarro A.G."/>
            <person name="Walton J.D."/>
            <person name="Blanchette R.A."/>
            <person name="Henrissat B."/>
            <person name="Martin F."/>
            <person name="Cullen D."/>
            <person name="Hibbett D.S."/>
            <person name="Grigoriev I.V."/>
        </authorList>
    </citation>
    <scope>NUCLEOTIDE SEQUENCE [LARGE SCALE GENOMIC DNA]</scope>
    <source>
        <strain evidence="4">CBS 339.88</strain>
    </source>
</reference>
<dbReference type="STRING" id="685588.A0A067S2W5"/>
<evidence type="ECO:0000313" key="3">
    <source>
        <dbReference type="EMBL" id="KDR65121.1"/>
    </source>
</evidence>
<organism evidence="3 4">
    <name type="scientific">Galerina marginata (strain CBS 339.88)</name>
    <dbReference type="NCBI Taxonomy" id="685588"/>
    <lineage>
        <taxon>Eukaryota</taxon>
        <taxon>Fungi</taxon>
        <taxon>Dikarya</taxon>
        <taxon>Basidiomycota</taxon>
        <taxon>Agaricomycotina</taxon>
        <taxon>Agaricomycetes</taxon>
        <taxon>Agaricomycetidae</taxon>
        <taxon>Agaricales</taxon>
        <taxon>Agaricineae</taxon>
        <taxon>Strophariaceae</taxon>
        <taxon>Galerina</taxon>
    </lineage>
</organism>
<proteinExistence type="predicted"/>
<evidence type="ECO:0000259" key="2">
    <source>
        <dbReference type="Pfam" id="PF14214"/>
    </source>
</evidence>
<keyword evidence="1" id="KW-1133">Transmembrane helix</keyword>
<name>A0A067S2W5_GALM3</name>
<dbReference type="Pfam" id="PF14214">
    <property type="entry name" value="Helitron_like_N"/>
    <property type="match status" value="1"/>
</dbReference>
<feature type="non-terminal residue" evidence="3">
    <location>
        <position position="200"/>
    </location>
</feature>
<keyword evidence="1" id="KW-0472">Membrane</keyword>
<protein>
    <recommendedName>
        <fullName evidence="2">Helitron helicase-like domain-containing protein</fullName>
    </recommendedName>
</protein>
<dbReference type="HOGENOM" id="CLU_080483_1_0_1"/>
<evidence type="ECO:0000313" key="4">
    <source>
        <dbReference type="Proteomes" id="UP000027222"/>
    </source>
</evidence>
<feature type="domain" description="Helitron helicase-like" evidence="2">
    <location>
        <begin position="3"/>
        <end position="199"/>
    </location>
</feature>
<dbReference type="EMBL" id="KL142515">
    <property type="protein sequence ID" value="KDR65121.1"/>
    <property type="molecule type" value="Genomic_DNA"/>
</dbReference>
<dbReference type="AlphaFoldDB" id="A0A067S2W5"/>
<dbReference type="OrthoDB" id="3254930at2759"/>
<keyword evidence="1" id="KW-0812">Transmembrane</keyword>
<gene>
    <name evidence="3" type="ORF">GALMADRAFT_42263</name>
</gene>
<evidence type="ECO:0000256" key="1">
    <source>
        <dbReference type="SAM" id="Phobius"/>
    </source>
</evidence>
<dbReference type="Proteomes" id="UP000027222">
    <property type="component" value="Unassembled WGS sequence"/>
</dbReference>